<organism evidence="1 2">
    <name type="scientific">Elsinoe batatas</name>
    <dbReference type="NCBI Taxonomy" id="2601811"/>
    <lineage>
        <taxon>Eukaryota</taxon>
        <taxon>Fungi</taxon>
        <taxon>Dikarya</taxon>
        <taxon>Ascomycota</taxon>
        <taxon>Pezizomycotina</taxon>
        <taxon>Dothideomycetes</taxon>
        <taxon>Dothideomycetidae</taxon>
        <taxon>Myriangiales</taxon>
        <taxon>Elsinoaceae</taxon>
        <taxon>Elsinoe</taxon>
    </lineage>
</organism>
<accession>A0A8K0KST6</accession>
<name>A0A8K0KST6_9PEZI</name>
<gene>
    <name evidence="1" type="ORF">KVT40_008237</name>
</gene>
<protein>
    <submittedName>
        <fullName evidence="1">Uncharacterized protein</fullName>
    </submittedName>
</protein>
<dbReference type="Proteomes" id="UP000809789">
    <property type="component" value="Unassembled WGS sequence"/>
</dbReference>
<dbReference type="OrthoDB" id="5272396at2759"/>
<dbReference type="EMBL" id="JAESVG020000010">
    <property type="protein sequence ID" value="KAG8623261.1"/>
    <property type="molecule type" value="Genomic_DNA"/>
</dbReference>
<evidence type="ECO:0000313" key="1">
    <source>
        <dbReference type="EMBL" id="KAG8623261.1"/>
    </source>
</evidence>
<sequence>MSRSLIEMFSDLTITDKMVYKHAVPDTVYVRRDLPGPDLTAATPHNNDHTTLTLVRACKTTHAEFAHMYYGQTQFWFTDVEDANLFFATVGGANSAQIRYVRIGYPDPIIPSLGLQSVSWAFTEHLTTLRLDLPDSIIDDPKLHKALAHWVIKSDFCPEKKYIKAMLAGTLPLETLREIANGNRPKETWTSTVEKLVLAACPGHAEGSIFKGKEGDEDCECRGGVKYRKAYKVLWELSFLDRHNISGVMLQGKRFQDGRWRVKKLKEKVPKDAE</sequence>
<comment type="caution">
    <text evidence="1">The sequence shown here is derived from an EMBL/GenBank/DDBJ whole genome shotgun (WGS) entry which is preliminary data.</text>
</comment>
<evidence type="ECO:0000313" key="2">
    <source>
        <dbReference type="Proteomes" id="UP000809789"/>
    </source>
</evidence>
<keyword evidence="2" id="KW-1185">Reference proteome</keyword>
<proteinExistence type="predicted"/>
<dbReference type="AlphaFoldDB" id="A0A8K0KST6"/>
<reference evidence="1" key="1">
    <citation type="submission" date="2021-07" db="EMBL/GenBank/DDBJ databases">
        <title>Elsinoe batatas strain:CRI-CJ2 Genome sequencing and assembly.</title>
        <authorList>
            <person name="Huang L."/>
        </authorList>
    </citation>
    <scope>NUCLEOTIDE SEQUENCE</scope>
    <source>
        <strain evidence="1">CRI-CJ2</strain>
    </source>
</reference>